<dbReference type="AlphaFoldDB" id="A0A4S4KQ12"/>
<evidence type="ECO:0000313" key="3">
    <source>
        <dbReference type="Proteomes" id="UP000309038"/>
    </source>
</evidence>
<accession>A0A4S4KQ12</accession>
<evidence type="ECO:0000313" key="2">
    <source>
        <dbReference type="EMBL" id="THH00434.1"/>
    </source>
</evidence>
<evidence type="ECO:0000256" key="1">
    <source>
        <dbReference type="SAM" id="MobiDB-lite"/>
    </source>
</evidence>
<gene>
    <name evidence="2" type="ORF">EW026_g2105</name>
</gene>
<proteinExistence type="predicted"/>
<feature type="region of interest" description="Disordered" evidence="1">
    <location>
        <begin position="1"/>
        <end position="29"/>
    </location>
</feature>
<protein>
    <submittedName>
        <fullName evidence="2">Uncharacterized protein</fullName>
    </submittedName>
</protein>
<feature type="region of interest" description="Disordered" evidence="1">
    <location>
        <begin position="322"/>
        <end position="404"/>
    </location>
</feature>
<feature type="compositionally biased region" description="Polar residues" evidence="1">
    <location>
        <begin position="370"/>
        <end position="404"/>
    </location>
</feature>
<feature type="compositionally biased region" description="Polar residues" evidence="1">
    <location>
        <begin position="333"/>
        <end position="342"/>
    </location>
</feature>
<reference evidence="2 3" key="1">
    <citation type="submission" date="2019-02" db="EMBL/GenBank/DDBJ databases">
        <title>Genome sequencing of the rare red list fungi Phlebia centrifuga.</title>
        <authorList>
            <person name="Buettner E."/>
            <person name="Kellner H."/>
        </authorList>
    </citation>
    <scope>NUCLEOTIDE SEQUENCE [LARGE SCALE GENOMIC DNA]</scope>
    <source>
        <strain evidence="2 3">DSM 108282</strain>
    </source>
</reference>
<name>A0A4S4KQ12_9APHY</name>
<dbReference type="EMBL" id="SGPJ01000050">
    <property type="protein sequence ID" value="THH00434.1"/>
    <property type="molecule type" value="Genomic_DNA"/>
</dbReference>
<organism evidence="2 3">
    <name type="scientific">Hermanssonia centrifuga</name>
    <dbReference type="NCBI Taxonomy" id="98765"/>
    <lineage>
        <taxon>Eukaryota</taxon>
        <taxon>Fungi</taxon>
        <taxon>Dikarya</taxon>
        <taxon>Basidiomycota</taxon>
        <taxon>Agaricomycotina</taxon>
        <taxon>Agaricomycetes</taxon>
        <taxon>Polyporales</taxon>
        <taxon>Meruliaceae</taxon>
        <taxon>Hermanssonia</taxon>
    </lineage>
</organism>
<sequence>MARTHKSTQKENPTTPLRRAALTNDQKARRRQKFLDLKNDLTGTQESWNDATRKIAEKYGRTERWTQRQLMMGMVKKPRKPNAWNGFIKEKHEEANEGYLPGGRLKLPEFISENAGELKEEYERLTPDEKEEYRERLAILREDRTTTVRANPKAVQAEVQATFGNLKKDHVVAQDAKGSSSLSAVALKTSMCPSNVGAETHVRGAVARFNKAQAVSSARSSVQEGFNMILRHKDVRVIRKGKEKEIKMNYDNYEAKIVEKYGVALVGYPCKLVNPGNLGRTDLESVIAAFKDGTCRWEKLSASQLKARIDCNHARQAAGEQIYKARKGRSRTQKGNPKSSETIDSGDDEGIEDGASQARLIGDTDIVEPETNNRTNLEQTDEAATTTGPIMTISSSTGHDASEA</sequence>
<comment type="caution">
    <text evidence="2">The sequence shown here is derived from an EMBL/GenBank/DDBJ whole genome shotgun (WGS) entry which is preliminary data.</text>
</comment>
<dbReference type="Proteomes" id="UP000309038">
    <property type="component" value="Unassembled WGS sequence"/>
</dbReference>
<keyword evidence="3" id="KW-1185">Reference proteome</keyword>